<dbReference type="PROSITE" id="PS51999">
    <property type="entry name" value="ZF_GRF"/>
    <property type="match status" value="1"/>
</dbReference>
<feature type="region of interest" description="Disordered" evidence="5">
    <location>
        <begin position="1"/>
        <end position="21"/>
    </location>
</feature>
<reference evidence="7 8" key="1">
    <citation type="submission" date="2022-03" db="EMBL/GenBank/DDBJ databases">
        <authorList>
            <person name="Macdonald S."/>
            <person name="Ahmed S."/>
            <person name="Newling K."/>
        </authorList>
    </citation>
    <scope>NUCLEOTIDE SEQUENCE [LARGE SCALE GENOMIC DNA]</scope>
</reference>
<dbReference type="AlphaFoldDB" id="A0ABC8KCX8"/>
<evidence type="ECO:0000256" key="4">
    <source>
        <dbReference type="PROSITE-ProRule" id="PRU01343"/>
    </source>
</evidence>
<keyword evidence="3" id="KW-0862">Zinc</keyword>
<evidence type="ECO:0000256" key="3">
    <source>
        <dbReference type="ARBA" id="ARBA00022833"/>
    </source>
</evidence>
<dbReference type="GO" id="GO:0008270">
    <property type="term" value="F:zinc ion binding"/>
    <property type="evidence" value="ECO:0007669"/>
    <property type="project" value="UniProtKB-KW"/>
</dbReference>
<evidence type="ECO:0000259" key="6">
    <source>
        <dbReference type="PROSITE" id="PS51999"/>
    </source>
</evidence>
<evidence type="ECO:0000256" key="1">
    <source>
        <dbReference type="ARBA" id="ARBA00022723"/>
    </source>
</evidence>
<evidence type="ECO:0000313" key="8">
    <source>
        <dbReference type="Proteomes" id="UP001642260"/>
    </source>
</evidence>
<organism evidence="7 8">
    <name type="scientific">Eruca vesicaria subsp. sativa</name>
    <name type="common">Garden rocket</name>
    <name type="synonym">Eruca sativa</name>
    <dbReference type="NCBI Taxonomy" id="29727"/>
    <lineage>
        <taxon>Eukaryota</taxon>
        <taxon>Viridiplantae</taxon>
        <taxon>Streptophyta</taxon>
        <taxon>Embryophyta</taxon>
        <taxon>Tracheophyta</taxon>
        <taxon>Spermatophyta</taxon>
        <taxon>Magnoliopsida</taxon>
        <taxon>eudicotyledons</taxon>
        <taxon>Gunneridae</taxon>
        <taxon>Pentapetalae</taxon>
        <taxon>rosids</taxon>
        <taxon>malvids</taxon>
        <taxon>Brassicales</taxon>
        <taxon>Brassicaceae</taxon>
        <taxon>Brassiceae</taxon>
        <taxon>Eruca</taxon>
    </lineage>
</organism>
<dbReference type="Proteomes" id="UP001642260">
    <property type="component" value="Unassembled WGS sequence"/>
</dbReference>
<gene>
    <name evidence="7" type="ORF">ERUC_LOCUS22574</name>
</gene>
<feature type="domain" description="GRF-type" evidence="6">
    <location>
        <begin position="24"/>
        <end position="66"/>
    </location>
</feature>
<keyword evidence="8" id="KW-1185">Reference proteome</keyword>
<keyword evidence="2 4" id="KW-0863">Zinc-finger</keyword>
<evidence type="ECO:0000313" key="7">
    <source>
        <dbReference type="EMBL" id="CAH8356819.1"/>
    </source>
</evidence>
<accession>A0ABC8KCX8</accession>
<dbReference type="EMBL" id="CAKOAT010220710">
    <property type="protein sequence ID" value="CAH8356819.1"/>
    <property type="molecule type" value="Genomic_DNA"/>
</dbReference>
<evidence type="ECO:0000256" key="5">
    <source>
        <dbReference type="SAM" id="MobiDB-lite"/>
    </source>
</evidence>
<name>A0ABC8KCX8_ERUVS</name>
<protein>
    <recommendedName>
        <fullName evidence="6">GRF-type domain-containing protein</fullName>
    </recommendedName>
</protein>
<keyword evidence="1" id="KW-0479">Metal-binding</keyword>
<comment type="caution">
    <text evidence="7">The sequence shown here is derived from an EMBL/GenBank/DDBJ whole genome shotgun (WGS) entry which is preliminary data.</text>
</comment>
<dbReference type="InterPro" id="IPR010666">
    <property type="entry name" value="Znf_GRF"/>
</dbReference>
<evidence type="ECO:0000256" key="2">
    <source>
        <dbReference type="ARBA" id="ARBA00022771"/>
    </source>
</evidence>
<sequence>MYAGSGLSRIRSSTRSRNSGRGFCFCGLRAHITQSWTDKNPCQRFYGCPCYKLGDGCDYFSWFDEEEGMKWQRTAFLEARDEINRKSAVIG</sequence>
<proteinExistence type="predicted"/>
<dbReference type="PANTHER" id="PTHR33248">
    <property type="entry name" value="ZINC ION-BINDING PROTEIN"/>
    <property type="match status" value="1"/>
</dbReference>